<organism evidence="2 3">
    <name type="scientific">Luteolibacter pohnpeiensis</name>
    <dbReference type="NCBI Taxonomy" id="454153"/>
    <lineage>
        <taxon>Bacteria</taxon>
        <taxon>Pseudomonadati</taxon>
        <taxon>Verrucomicrobiota</taxon>
        <taxon>Verrucomicrobiia</taxon>
        <taxon>Verrucomicrobiales</taxon>
        <taxon>Verrucomicrobiaceae</taxon>
        <taxon>Luteolibacter</taxon>
    </lineage>
</organism>
<dbReference type="Proteomes" id="UP000603141">
    <property type="component" value="Unassembled WGS sequence"/>
</dbReference>
<sequence length="188" mass="20929">MTSEPNHPNPFSNLQGKLLLAEPSLHESTFRKSVILLAEHTTEEGAMGLILNHPSGRHVGDLLKDPAFARLSHLPVHHGGPVSKNQLTFTALWWNSRHELRWALRISADEAIEHAAKPGRIVRAFIGYSGWEPGQLESEIGANAWIPTLPHKNLLVMDHDLSLWKKLLHHLSPLHGLLADAPDNPMLN</sequence>
<dbReference type="PANTHER" id="PTHR30327">
    <property type="entry name" value="UNCHARACTERIZED PROTEIN YQGE"/>
    <property type="match status" value="1"/>
</dbReference>
<dbReference type="Pfam" id="PF02622">
    <property type="entry name" value="DUF179"/>
    <property type="match status" value="1"/>
</dbReference>
<keyword evidence="3" id="KW-1185">Reference proteome</keyword>
<protein>
    <submittedName>
        <fullName evidence="2">YqgE/AlgH family protein</fullName>
    </submittedName>
</protein>
<dbReference type="GO" id="GO:0005829">
    <property type="term" value="C:cytosol"/>
    <property type="evidence" value="ECO:0007669"/>
    <property type="project" value="TreeGrafter"/>
</dbReference>
<dbReference type="PANTHER" id="PTHR30327:SF1">
    <property type="entry name" value="UPF0301 PROTEIN YQGE"/>
    <property type="match status" value="1"/>
</dbReference>
<dbReference type="Gene3D" id="3.40.1740.10">
    <property type="entry name" value="VC0467-like"/>
    <property type="match status" value="1"/>
</dbReference>
<dbReference type="SUPFAM" id="SSF143456">
    <property type="entry name" value="VC0467-like"/>
    <property type="match status" value="1"/>
</dbReference>
<comment type="caution">
    <text evidence="2">The sequence shown here is derived from an EMBL/GenBank/DDBJ whole genome shotgun (WGS) entry which is preliminary data.</text>
</comment>
<name>A0A934VW87_9BACT</name>
<comment type="similarity">
    <text evidence="1">Belongs to the UPF0301 (AlgH) family.</text>
</comment>
<dbReference type="AlphaFoldDB" id="A0A934VW87"/>
<evidence type="ECO:0000313" key="3">
    <source>
        <dbReference type="Proteomes" id="UP000603141"/>
    </source>
</evidence>
<dbReference type="InterPro" id="IPR003774">
    <property type="entry name" value="AlgH-like"/>
</dbReference>
<dbReference type="RefSeq" id="WP_200269825.1">
    <property type="nucleotide sequence ID" value="NZ_JAENIJ010000012.1"/>
</dbReference>
<reference evidence="2" key="1">
    <citation type="submission" date="2021-01" db="EMBL/GenBank/DDBJ databases">
        <title>Modified the classification status of verrucomicrobia.</title>
        <authorList>
            <person name="Feng X."/>
        </authorList>
    </citation>
    <scope>NUCLEOTIDE SEQUENCE</scope>
    <source>
        <strain evidence="2">KCTC 22041</strain>
    </source>
</reference>
<dbReference type="EMBL" id="JAENIJ010000012">
    <property type="protein sequence ID" value="MBK1882563.1"/>
    <property type="molecule type" value="Genomic_DNA"/>
</dbReference>
<evidence type="ECO:0000256" key="1">
    <source>
        <dbReference type="ARBA" id="ARBA00009600"/>
    </source>
</evidence>
<proteinExistence type="inferred from homology"/>
<gene>
    <name evidence="2" type="ORF">JIN85_09055</name>
</gene>
<evidence type="ECO:0000313" key="2">
    <source>
        <dbReference type="EMBL" id="MBK1882563.1"/>
    </source>
</evidence>
<accession>A0A934VW87</accession>